<name>A0ABT0GC80_9GAMM</name>
<feature type="signal peptide" evidence="1">
    <location>
        <begin position="1"/>
        <end position="24"/>
    </location>
</feature>
<dbReference type="GO" id="GO:0006508">
    <property type="term" value="P:proteolysis"/>
    <property type="evidence" value="ECO:0007669"/>
    <property type="project" value="UniProtKB-KW"/>
</dbReference>
<evidence type="ECO:0000256" key="1">
    <source>
        <dbReference type="SAM" id="SignalP"/>
    </source>
</evidence>
<reference evidence="2" key="1">
    <citation type="submission" date="2022-04" db="EMBL/GenBank/DDBJ databases">
        <title>Lysobacter sp. CAU 1642 isolated from sea sand.</title>
        <authorList>
            <person name="Kim W."/>
        </authorList>
    </citation>
    <scope>NUCLEOTIDE SEQUENCE</scope>
    <source>
        <strain evidence="2">CAU 1642</strain>
    </source>
</reference>
<dbReference type="Proteomes" id="UP001431449">
    <property type="component" value="Unassembled WGS sequence"/>
</dbReference>
<dbReference type="RefSeq" id="WP_248204126.1">
    <property type="nucleotide sequence ID" value="NZ_JALNMH010000001.1"/>
</dbReference>
<feature type="chain" id="PRO_5047058999" evidence="1">
    <location>
        <begin position="25"/>
        <end position="226"/>
    </location>
</feature>
<dbReference type="InterPro" id="IPR010321">
    <property type="entry name" value="DUF922"/>
</dbReference>
<evidence type="ECO:0000313" key="3">
    <source>
        <dbReference type="Proteomes" id="UP001431449"/>
    </source>
</evidence>
<keyword evidence="1" id="KW-0732">Signal</keyword>
<keyword evidence="3" id="KW-1185">Reference proteome</keyword>
<dbReference type="GO" id="GO:0008233">
    <property type="term" value="F:peptidase activity"/>
    <property type="evidence" value="ECO:0007669"/>
    <property type="project" value="UniProtKB-KW"/>
</dbReference>
<protein>
    <submittedName>
        <fullName evidence="2">DUF922 domain-containing Zn-dependent protease</fullName>
    </submittedName>
</protein>
<evidence type="ECO:0000313" key="2">
    <source>
        <dbReference type="EMBL" id="MCK7592144.1"/>
    </source>
</evidence>
<organism evidence="2 3">
    <name type="scientific">Pseudomarimonas salicorniae</name>
    <dbReference type="NCBI Taxonomy" id="2933270"/>
    <lineage>
        <taxon>Bacteria</taxon>
        <taxon>Pseudomonadati</taxon>
        <taxon>Pseudomonadota</taxon>
        <taxon>Gammaproteobacteria</taxon>
        <taxon>Lysobacterales</taxon>
        <taxon>Lysobacteraceae</taxon>
        <taxon>Pseudomarimonas</taxon>
    </lineage>
</organism>
<gene>
    <name evidence="2" type="ORF">M0G41_00500</name>
</gene>
<sequence length="226" mass="25201">MTGRPCRRSGLAAGLLVLLAAPHAAGEAGRDSVPLRIAEQSHPYVVDATELDTLRAQIDGHRPERGDGRASHGLLRIDLELHYRLQPEGGECRLEQPEVRLTMRLSLPEWRPRDAPSEPLEAAWLQMREGLVLHEEGHREMALETAQELAWAVDRVSRTQADCGALRRELLALRLSHLSRLALRSSAYDRRTAHGLRQGAVLEIESSGLDACDRRDSALRRDCAPR</sequence>
<dbReference type="EMBL" id="JALNMH010000001">
    <property type="protein sequence ID" value="MCK7592144.1"/>
    <property type="molecule type" value="Genomic_DNA"/>
</dbReference>
<comment type="caution">
    <text evidence="2">The sequence shown here is derived from an EMBL/GenBank/DDBJ whole genome shotgun (WGS) entry which is preliminary data.</text>
</comment>
<keyword evidence="2" id="KW-0645">Protease</keyword>
<accession>A0ABT0GC80</accession>
<keyword evidence="2" id="KW-0378">Hydrolase</keyword>
<proteinExistence type="predicted"/>
<dbReference type="Pfam" id="PF06037">
    <property type="entry name" value="DUF922"/>
    <property type="match status" value="1"/>
</dbReference>